<dbReference type="RefSeq" id="WP_149109666.1">
    <property type="nucleotide sequence ID" value="NZ_CP042425.1"/>
</dbReference>
<dbReference type="Proteomes" id="UP000324974">
    <property type="component" value="Chromosome"/>
</dbReference>
<dbReference type="EMBL" id="CP042425">
    <property type="protein sequence ID" value="QEL14801.1"/>
    <property type="molecule type" value="Genomic_DNA"/>
</dbReference>
<proteinExistence type="predicted"/>
<evidence type="ECO:0000313" key="1">
    <source>
        <dbReference type="EMBL" id="QEL14801.1"/>
    </source>
</evidence>
<reference evidence="2" key="1">
    <citation type="submission" date="2019-08" db="EMBL/GenBank/DDBJ databases">
        <title>Limnoglobus roseus gen. nov., sp. nov., a novel freshwater planctomycete with a giant genome from the family Gemmataceae.</title>
        <authorList>
            <person name="Kulichevskaya I.S."/>
            <person name="Naumoff D.G."/>
            <person name="Miroshnikov K."/>
            <person name="Ivanova A."/>
            <person name="Philippov D.A."/>
            <person name="Hakobyan A."/>
            <person name="Rijpstra I.C."/>
            <person name="Sinninghe Damste J.S."/>
            <person name="Liesack W."/>
            <person name="Dedysh S.N."/>
        </authorList>
    </citation>
    <scope>NUCLEOTIDE SEQUENCE [LARGE SCALE GENOMIC DNA]</scope>
    <source>
        <strain evidence="2">PX52</strain>
    </source>
</reference>
<evidence type="ECO:0000313" key="2">
    <source>
        <dbReference type="Proteomes" id="UP000324974"/>
    </source>
</evidence>
<dbReference type="OrthoDB" id="8446630at2"/>
<gene>
    <name evidence="1" type="ORF">PX52LOC_01696</name>
</gene>
<name>A0A5C1A6J6_9BACT</name>
<dbReference type="AlphaFoldDB" id="A0A5C1A6J6"/>
<accession>A0A5C1A6J6</accession>
<sequence>MTFTSNPITVKDSAAADKSIIAYNDGTSSAFAHPLLDSTGAIISPATSGNQTAGNASLATIATNTSGLATATAQAAGNSSLASIATNTTGAATAAAQATGNSSLASVATNTANIPAKGQATMANSLPIAIASDQPAVPVAMTANTAGGTSTFCANGAAGGNALLTSTPVAVKASAGNLYGFDFVNTGNAAAYVQIFDLAVGSVTLGTTAPKLSKWVPAGGSWEEKFGGEGKISFANAIVMAATSTPSGSTTPATGILANVTFK</sequence>
<protein>
    <submittedName>
        <fullName evidence="1">Uncharacterized protein</fullName>
    </submittedName>
</protein>
<keyword evidence="2" id="KW-1185">Reference proteome</keyword>
<dbReference type="KEGG" id="lrs:PX52LOC_01696"/>
<organism evidence="1 2">
    <name type="scientific">Limnoglobus roseus</name>
    <dbReference type="NCBI Taxonomy" id="2598579"/>
    <lineage>
        <taxon>Bacteria</taxon>
        <taxon>Pseudomonadati</taxon>
        <taxon>Planctomycetota</taxon>
        <taxon>Planctomycetia</taxon>
        <taxon>Gemmatales</taxon>
        <taxon>Gemmataceae</taxon>
        <taxon>Limnoglobus</taxon>
    </lineage>
</organism>